<dbReference type="SUPFAM" id="SSF82866">
    <property type="entry name" value="Multidrug efflux transporter AcrB transmembrane domain"/>
    <property type="match status" value="2"/>
</dbReference>
<accession>B9JI72</accession>
<name>B9JI72_RHIR8</name>
<dbReference type="Pfam" id="PF00873">
    <property type="entry name" value="ACR_tran"/>
    <property type="match status" value="1"/>
</dbReference>
<dbReference type="HOGENOM" id="CLU_002755_1_2_5"/>
<feature type="transmembrane region" description="Helical" evidence="1">
    <location>
        <begin position="362"/>
        <end position="384"/>
    </location>
</feature>
<dbReference type="STRING" id="311403.Arad_8307"/>
<dbReference type="PANTHER" id="PTHR32063">
    <property type="match status" value="1"/>
</dbReference>
<dbReference type="Gene3D" id="3.30.70.1320">
    <property type="entry name" value="Multidrug efflux transporter AcrB pore domain like"/>
    <property type="match status" value="1"/>
</dbReference>
<feature type="transmembrane region" description="Helical" evidence="1">
    <location>
        <begin position="16"/>
        <end position="35"/>
    </location>
</feature>
<dbReference type="InterPro" id="IPR027463">
    <property type="entry name" value="AcrB_DN_DC_subdom"/>
</dbReference>
<keyword evidence="1" id="KW-0812">Transmembrane</keyword>
<dbReference type="InterPro" id="IPR001036">
    <property type="entry name" value="Acrflvin-R"/>
</dbReference>
<keyword evidence="1" id="KW-1133">Transmembrane helix</keyword>
<feature type="transmembrane region" description="Helical" evidence="1">
    <location>
        <begin position="463"/>
        <end position="492"/>
    </location>
</feature>
<dbReference type="SUPFAM" id="SSF82693">
    <property type="entry name" value="Multidrug efflux transporter AcrB pore domain, PN1, PN2, PC1 and PC2 subdomains"/>
    <property type="match status" value="3"/>
</dbReference>
<dbReference type="Gene3D" id="3.30.70.1440">
    <property type="entry name" value="Multidrug efflux transporter AcrB pore domain"/>
    <property type="match status" value="1"/>
</dbReference>
<dbReference type="GO" id="GO:0042910">
    <property type="term" value="F:xenobiotic transmembrane transporter activity"/>
    <property type="evidence" value="ECO:0007669"/>
    <property type="project" value="TreeGrafter"/>
</dbReference>
<evidence type="ECO:0000313" key="3">
    <source>
        <dbReference type="Proteomes" id="UP000001600"/>
    </source>
</evidence>
<feature type="transmembrane region" description="Helical" evidence="1">
    <location>
        <begin position="522"/>
        <end position="542"/>
    </location>
</feature>
<proteinExistence type="predicted"/>
<sequence>MKTFNLSDWALEHRSMVWYFMIVFILAGVFSYMGLGREEDPSFTIKTMVIQAQWPGASAEEVTKQVTDRIEKKLEELESLDYTRSETVAGQTTIFVELLPTTKAKNVEATWVRVRNMIADIKGDFPSGVVGPFFNDRFGDVYGNIFAFTSDGLTQRQLRDRVEDARARILTVPNVGKVDIIGAQDEAVYLEFSTRKIAALGIDRSAIISTLQAQNAVTQSGFVEAGPERIALRVGGQFSSEESLRAINLRVNDRFFPLTDVATIKRGYVDPPSSLFRVNGEPAIGLAIGMKQGANLLEFGRALEKKVDEIVADLPVGVDVHRVSDQPAVVDEAVSGFTRALFEAIAIVLAISFISLGLRAGLVVAISIPLVLAITFVVMAYSGISLQRISLGALIIALGLLVDDAMIAVEMMVARLEVGDDLRKAATYVYTSTAFPMLTGTLVTVAGFIPIGLNDSAAGEFTFTLFVVIAVSLLVSWIVAVLFTPLLGVTILPKTMKKHHEKKGWFAALFSRLLTMAMRFRWATIALTVFAFALSIFGMGYVQQQFFPSSDRPELIVDWNLPHNSSITETNRQMAQFEREKLANNPGIDHWTTYVGQGAPRFILSFDVQTPDVTFGQTVIVTKSLEVRDKVRAELQDYLNKTFPGTDAFVKLLDIGPPVGKPVQYRISGPDIQKVRGIAQDFAGVMGSNPSLTGIIFDWNEPARVVKIDVLQDKARQLGVSSEDIATALNSIVEGSSTTQIRDDIYLIDVIGRAQTAERGSIETLQNLQLPASNGKAVPLSAVATFRYELEQPTIWRRARIPTITIKAGVVGAIQPATVVSQLDAKVEQFEKTLPVGYSIVVGGAVEESAKAQGPIAAVAPMMIFIMATILMIQLQSFSRLFLVFAVAPTALIGVVVALLMSNAPLGFVAILGVLALIGILIRNSVILVVQIEHLRETGVSAWHAVIEATEHRMRPIMLTAAAATLALIPISREVFWGPMAYAMMGGIVIGTALTLLFLPALYVAWFRIPREEAVKEPEVSA</sequence>
<dbReference type="RefSeq" id="WP_012649905.1">
    <property type="nucleotide sequence ID" value="NC_011983.1"/>
</dbReference>
<dbReference type="GO" id="GO:0005886">
    <property type="term" value="C:plasma membrane"/>
    <property type="evidence" value="ECO:0007669"/>
    <property type="project" value="TreeGrafter"/>
</dbReference>
<evidence type="ECO:0000313" key="2">
    <source>
        <dbReference type="EMBL" id="ACM29614.1"/>
    </source>
</evidence>
<protein>
    <submittedName>
        <fullName evidence="2">Efflux transporter protein</fullName>
    </submittedName>
</protein>
<dbReference type="Gene3D" id="1.20.1640.10">
    <property type="entry name" value="Multidrug efflux transporter AcrB transmembrane domain"/>
    <property type="match status" value="2"/>
</dbReference>
<dbReference type="eggNOG" id="COG0841">
    <property type="taxonomic scope" value="Bacteria"/>
</dbReference>
<dbReference type="KEGG" id="ara:Arad_8307"/>
<evidence type="ECO:0000256" key="1">
    <source>
        <dbReference type="SAM" id="Phobius"/>
    </source>
</evidence>
<dbReference type="Gene3D" id="3.30.70.1430">
    <property type="entry name" value="Multidrug efflux transporter AcrB pore domain"/>
    <property type="match status" value="2"/>
</dbReference>
<dbReference type="PRINTS" id="PR00702">
    <property type="entry name" value="ACRIFLAVINRP"/>
</dbReference>
<dbReference type="AlphaFoldDB" id="B9JI72"/>
<organism evidence="2 3">
    <name type="scientific">Rhizobium rhizogenes (strain K84 / ATCC BAA-868)</name>
    <name type="common">Agrobacterium radiobacter</name>
    <dbReference type="NCBI Taxonomy" id="311403"/>
    <lineage>
        <taxon>Bacteria</taxon>
        <taxon>Pseudomonadati</taxon>
        <taxon>Pseudomonadota</taxon>
        <taxon>Alphaproteobacteria</taxon>
        <taxon>Hyphomicrobiales</taxon>
        <taxon>Rhizobiaceae</taxon>
        <taxon>Rhizobium/Agrobacterium group</taxon>
        <taxon>Rhizobium</taxon>
    </lineage>
</organism>
<dbReference type="Gene3D" id="3.30.2090.10">
    <property type="entry name" value="Multidrug efflux transporter AcrB TolC docking domain, DN and DC subdomains"/>
    <property type="match status" value="2"/>
</dbReference>
<feature type="transmembrane region" description="Helical" evidence="1">
    <location>
        <begin position="856"/>
        <end position="875"/>
    </location>
</feature>
<keyword evidence="1" id="KW-0472">Membrane</keyword>
<feature type="transmembrane region" description="Helical" evidence="1">
    <location>
        <begin position="425"/>
        <end position="451"/>
    </location>
</feature>
<gene>
    <name evidence="2" type="ordered locus">Arad_8307</name>
</gene>
<dbReference type="EMBL" id="CP000629">
    <property type="protein sequence ID" value="ACM29614.1"/>
    <property type="molecule type" value="Genomic_DNA"/>
</dbReference>
<feature type="transmembrane region" description="Helical" evidence="1">
    <location>
        <begin position="882"/>
        <end position="901"/>
    </location>
</feature>
<feature type="transmembrane region" description="Helical" evidence="1">
    <location>
        <begin position="390"/>
        <end position="413"/>
    </location>
</feature>
<feature type="transmembrane region" description="Helical" evidence="1">
    <location>
        <begin position="982"/>
        <end position="1006"/>
    </location>
</feature>
<feature type="transmembrane region" description="Helical" evidence="1">
    <location>
        <begin position="907"/>
        <end position="930"/>
    </location>
</feature>
<dbReference type="SUPFAM" id="SSF82714">
    <property type="entry name" value="Multidrug efflux transporter AcrB TolC docking domain, DN and DC subdomains"/>
    <property type="match status" value="2"/>
</dbReference>
<reference evidence="2 3" key="1">
    <citation type="journal article" date="2009" name="J. Bacteriol.">
        <title>Genome sequences of three Agrobacterium biovars help elucidate the evolution of multichromosome genomes in bacteria.</title>
        <authorList>
            <person name="Slater S.C."/>
            <person name="Goldman B.S."/>
            <person name="Goodner B."/>
            <person name="Setubal J.C."/>
            <person name="Farrand S.K."/>
            <person name="Nester E.W."/>
            <person name="Burr T.J."/>
            <person name="Banta L."/>
            <person name="Dickerman A.W."/>
            <person name="Paulsen I."/>
            <person name="Otten L."/>
            <person name="Suen G."/>
            <person name="Welch R."/>
            <person name="Almeida N.F."/>
            <person name="Arnold F."/>
            <person name="Burton O.T."/>
            <person name="Du Z."/>
            <person name="Ewing A."/>
            <person name="Godsy E."/>
            <person name="Heisel S."/>
            <person name="Houmiel K.L."/>
            <person name="Jhaveri J."/>
            <person name="Lu J."/>
            <person name="Miller N.M."/>
            <person name="Norton S."/>
            <person name="Chen Q."/>
            <person name="Phoolcharoen W."/>
            <person name="Ohlin V."/>
            <person name="Ondrusek D."/>
            <person name="Pride N."/>
            <person name="Stricklin S.L."/>
            <person name="Sun J."/>
            <person name="Wheeler C."/>
            <person name="Wilson L."/>
            <person name="Zhu H."/>
            <person name="Wood D.W."/>
        </authorList>
    </citation>
    <scope>NUCLEOTIDE SEQUENCE [LARGE SCALE GENOMIC DNA]</scope>
    <source>
        <strain evidence="3">K84 / ATCC BAA-868</strain>
    </source>
</reference>
<dbReference type="PANTHER" id="PTHR32063:SF64">
    <property type="entry name" value="ACRB_ACRD_ACRF FAMILY PROTEIN"/>
    <property type="match status" value="1"/>
</dbReference>
<dbReference type="Proteomes" id="UP000001600">
    <property type="component" value="Chromosome 2"/>
</dbReference>
<feature type="transmembrane region" description="Helical" evidence="1">
    <location>
        <begin position="957"/>
        <end position="976"/>
    </location>
</feature>